<dbReference type="PANTHER" id="PTHR42820">
    <property type="entry name" value="SHORT-CHAIN DEHYDROGENASE REDUCTASE"/>
    <property type="match status" value="1"/>
</dbReference>
<proteinExistence type="inferred from homology"/>
<reference evidence="3" key="3">
    <citation type="submission" date="2015-04" db="UniProtKB">
        <authorList>
            <consortium name="EnsemblPlants"/>
        </authorList>
    </citation>
    <scope>IDENTIFICATION</scope>
    <source>
        <strain evidence="3">cv. Jemalong A17</strain>
    </source>
</reference>
<name>A0A072U491_MEDTR</name>
<reference evidence="2 4" key="1">
    <citation type="journal article" date="2011" name="Nature">
        <title>The Medicago genome provides insight into the evolution of rhizobial symbioses.</title>
        <authorList>
            <person name="Young N.D."/>
            <person name="Debelle F."/>
            <person name="Oldroyd G.E."/>
            <person name="Geurts R."/>
            <person name="Cannon S.B."/>
            <person name="Udvardi M.K."/>
            <person name="Benedito V.A."/>
            <person name="Mayer K.F."/>
            <person name="Gouzy J."/>
            <person name="Schoof H."/>
            <person name="Van de Peer Y."/>
            <person name="Proost S."/>
            <person name="Cook D.R."/>
            <person name="Meyers B.C."/>
            <person name="Spannagl M."/>
            <person name="Cheung F."/>
            <person name="De Mita S."/>
            <person name="Krishnakumar V."/>
            <person name="Gundlach H."/>
            <person name="Zhou S."/>
            <person name="Mudge J."/>
            <person name="Bharti A.K."/>
            <person name="Murray J.D."/>
            <person name="Naoumkina M.A."/>
            <person name="Rosen B."/>
            <person name="Silverstein K.A."/>
            <person name="Tang H."/>
            <person name="Rombauts S."/>
            <person name="Zhao P.X."/>
            <person name="Zhou P."/>
            <person name="Barbe V."/>
            <person name="Bardou P."/>
            <person name="Bechner M."/>
            <person name="Bellec A."/>
            <person name="Berger A."/>
            <person name="Berges H."/>
            <person name="Bidwell S."/>
            <person name="Bisseling T."/>
            <person name="Choisne N."/>
            <person name="Couloux A."/>
            <person name="Denny R."/>
            <person name="Deshpande S."/>
            <person name="Dai X."/>
            <person name="Doyle J.J."/>
            <person name="Dudez A.M."/>
            <person name="Farmer A.D."/>
            <person name="Fouteau S."/>
            <person name="Franken C."/>
            <person name="Gibelin C."/>
            <person name="Gish J."/>
            <person name="Goldstein S."/>
            <person name="Gonzalez A.J."/>
            <person name="Green P.J."/>
            <person name="Hallab A."/>
            <person name="Hartog M."/>
            <person name="Hua A."/>
            <person name="Humphray S.J."/>
            <person name="Jeong D.H."/>
            <person name="Jing Y."/>
            <person name="Jocker A."/>
            <person name="Kenton S.M."/>
            <person name="Kim D.J."/>
            <person name="Klee K."/>
            <person name="Lai H."/>
            <person name="Lang C."/>
            <person name="Lin S."/>
            <person name="Macmil S.L."/>
            <person name="Magdelenat G."/>
            <person name="Matthews L."/>
            <person name="McCorrison J."/>
            <person name="Monaghan E.L."/>
            <person name="Mun J.H."/>
            <person name="Najar F.Z."/>
            <person name="Nicholson C."/>
            <person name="Noirot C."/>
            <person name="O'Bleness M."/>
            <person name="Paule C.R."/>
            <person name="Poulain J."/>
            <person name="Prion F."/>
            <person name="Qin B."/>
            <person name="Qu C."/>
            <person name="Retzel E.F."/>
            <person name="Riddle C."/>
            <person name="Sallet E."/>
            <person name="Samain S."/>
            <person name="Samson N."/>
            <person name="Sanders I."/>
            <person name="Saurat O."/>
            <person name="Scarpelli C."/>
            <person name="Schiex T."/>
            <person name="Segurens B."/>
            <person name="Severin A.J."/>
            <person name="Sherrier D.J."/>
            <person name="Shi R."/>
            <person name="Sims S."/>
            <person name="Singer S.R."/>
            <person name="Sinharoy S."/>
            <person name="Sterck L."/>
            <person name="Viollet A."/>
            <person name="Wang B.B."/>
            <person name="Wang K."/>
            <person name="Wang M."/>
            <person name="Wang X."/>
            <person name="Warfsmann J."/>
            <person name="Weissenbach J."/>
            <person name="White D.D."/>
            <person name="White J.D."/>
            <person name="Wiley G.B."/>
            <person name="Wincker P."/>
            <person name="Xing Y."/>
            <person name="Yang L."/>
            <person name="Yao Z."/>
            <person name="Ying F."/>
            <person name="Zhai J."/>
            <person name="Zhou L."/>
            <person name="Zuber A."/>
            <person name="Denarie J."/>
            <person name="Dixon R.A."/>
            <person name="May G.D."/>
            <person name="Schwartz D.C."/>
            <person name="Rogers J."/>
            <person name="Quetier F."/>
            <person name="Town C.D."/>
            <person name="Roe B.A."/>
        </authorList>
    </citation>
    <scope>NUCLEOTIDE SEQUENCE [LARGE SCALE GENOMIC DNA]</scope>
    <source>
        <strain evidence="2">A17</strain>
        <strain evidence="3 4">cv. Jemalong A17</strain>
    </source>
</reference>
<gene>
    <name evidence="2" type="ordered locus">MTR_7g105560</name>
</gene>
<protein>
    <submittedName>
        <fullName evidence="2">Short chain dehydrogenase</fullName>
    </submittedName>
</protein>
<accession>A0A072U491</accession>
<dbReference type="Proteomes" id="UP000002051">
    <property type="component" value="Unassembled WGS sequence"/>
</dbReference>
<sequence>MASSSPAEVNRRLEGKVALITGGASGIGKRTAEIFVQQGAKVVIADIQDELGHSVAQTIGSSTCTYGRRRRRSGGRMSGDEDFMDAEVVKGDVNVGDGGEEVVDGFRVNVDTDGGDFGAWKRRKERKEERLSDELFVQHADYQERYQHWRGA</sequence>
<evidence type="ECO:0000256" key="1">
    <source>
        <dbReference type="ARBA" id="ARBA00006484"/>
    </source>
</evidence>
<comment type="similarity">
    <text evidence="1">Belongs to the short-chain dehydrogenases/reductases (SDR) family.</text>
</comment>
<dbReference type="AlphaFoldDB" id="A0A072U491"/>
<dbReference type="EMBL" id="CM001223">
    <property type="protein sequence ID" value="KEH24181.1"/>
    <property type="molecule type" value="Genomic_DNA"/>
</dbReference>
<dbReference type="EnsemblPlants" id="KEH24181">
    <property type="protein sequence ID" value="KEH24181"/>
    <property type="gene ID" value="MTR_7g105560"/>
</dbReference>
<dbReference type="Gene3D" id="3.40.50.720">
    <property type="entry name" value="NAD(P)-binding Rossmann-like Domain"/>
    <property type="match status" value="1"/>
</dbReference>
<organism evidence="2 4">
    <name type="scientific">Medicago truncatula</name>
    <name type="common">Barrel medic</name>
    <name type="synonym">Medicago tribuloides</name>
    <dbReference type="NCBI Taxonomy" id="3880"/>
    <lineage>
        <taxon>Eukaryota</taxon>
        <taxon>Viridiplantae</taxon>
        <taxon>Streptophyta</taxon>
        <taxon>Embryophyta</taxon>
        <taxon>Tracheophyta</taxon>
        <taxon>Spermatophyta</taxon>
        <taxon>Magnoliopsida</taxon>
        <taxon>eudicotyledons</taxon>
        <taxon>Gunneridae</taxon>
        <taxon>Pentapetalae</taxon>
        <taxon>rosids</taxon>
        <taxon>fabids</taxon>
        <taxon>Fabales</taxon>
        <taxon>Fabaceae</taxon>
        <taxon>Papilionoideae</taxon>
        <taxon>50 kb inversion clade</taxon>
        <taxon>NPAAA clade</taxon>
        <taxon>Hologalegina</taxon>
        <taxon>IRL clade</taxon>
        <taxon>Trifolieae</taxon>
        <taxon>Medicago</taxon>
    </lineage>
</organism>
<dbReference type="SUPFAM" id="SSF51735">
    <property type="entry name" value="NAD(P)-binding Rossmann-fold domains"/>
    <property type="match status" value="1"/>
</dbReference>
<dbReference type="STRING" id="3880.A0A072U491"/>
<dbReference type="PANTHER" id="PTHR42820:SF21">
    <property type="entry name" value="SHORT-CHAIN DEHYDROGENASE REDUCTASE 3B-LIKE"/>
    <property type="match status" value="1"/>
</dbReference>
<dbReference type="Pfam" id="PF00106">
    <property type="entry name" value="adh_short"/>
    <property type="match status" value="1"/>
</dbReference>
<keyword evidence="4" id="KW-1185">Reference proteome</keyword>
<evidence type="ECO:0000313" key="4">
    <source>
        <dbReference type="Proteomes" id="UP000002051"/>
    </source>
</evidence>
<evidence type="ECO:0000313" key="3">
    <source>
        <dbReference type="EnsemblPlants" id="KEH24181"/>
    </source>
</evidence>
<dbReference type="InterPro" id="IPR036291">
    <property type="entry name" value="NAD(P)-bd_dom_sf"/>
</dbReference>
<dbReference type="InterPro" id="IPR002347">
    <property type="entry name" value="SDR_fam"/>
</dbReference>
<dbReference type="HOGENOM" id="CLU_1725042_0_0_1"/>
<evidence type="ECO:0000313" key="2">
    <source>
        <dbReference type="EMBL" id="KEH24181.1"/>
    </source>
</evidence>
<reference evidence="2 4" key="2">
    <citation type="journal article" date="2014" name="BMC Genomics">
        <title>An improved genome release (version Mt4.0) for the model legume Medicago truncatula.</title>
        <authorList>
            <person name="Tang H."/>
            <person name="Krishnakumar V."/>
            <person name="Bidwell S."/>
            <person name="Rosen B."/>
            <person name="Chan A."/>
            <person name="Zhou S."/>
            <person name="Gentzbittel L."/>
            <person name="Childs K.L."/>
            <person name="Yandell M."/>
            <person name="Gundlach H."/>
            <person name="Mayer K.F."/>
            <person name="Schwartz D.C."/>
            <person name="Town C.D."/>
        </authorList>
    </citation>
    <scope>GENOME REANNOTATION</scope>
    <source>
        <strain evidence="2">A17</strain>
        <strain evidence="3 4">cv. Jemalong A17</strain>
    </source>
</reference>